<dbReference type="Pfam" id="PF03734">
    <property type="entry name" value="YkuD"/>
    <property type="match status" value="1"/>
</dbReference>
<dbReference type="InterPro" id="IPR038063">
    <property type="entry name" value="Transpep_catalytic_dom"/>
</dbReference>
<dbReference type="PROSITE" id="PS51782">
    <property type="entry name" value="LYSM"/>
    <property type="match status" value="1"/>
</dbReference>
<dbReference type="Pfam" id="PF01476">
    <property type="entry name" value="LysM"/>
    <property type="match status" value="1"/>
</dbReference>
<dbReference type="InterPro" id="IPR050979">
    <property type="entry name" value="LD-transpeptidase"/>
</dbReference>
<dbReference type="GO" id="GO:0016757">
    <property type="term" value="F:glycosyltransferase activity"/>
    <property type="evidence" value="ECO:0007669"/>
    <property type="project" value="UniProtKB-KW"/>
</dbReference>
<keyword evidence="3" id="KW-0328">Glycosyltransferase</keyword>
<dbReference type="InterPro" id="IPR018392">
    <property type="entry name" value="LysM"/>
</dbReference>
<dbReference type="SUPFAM" id="SSF54106">
    <property type="entry name" value="LysM domain"/>
    <property type="match status" value="1"/>
</dbReference>
<evidence type="ECO:0000256" key="1">
    <source>
        <dbReference type="ARBA" id="ARBA00004752"/>
    </source>
</evidence>
<evidence type="ECO:0000256" key="2">
    <source>
        <dbReference type="ARBA" id="ARBA00005992"/>
    </source>
</evidence>
<dbReference type="EC" id="2.-.-.-" evidence="12"/>
<dbReference type="InterPro" id="IPR005490">
    <property type="entry name" value="LD_TPept_cat_dom"/>
</dbReference>
<keyword evidence="5" id="KW-0378">Hydrolase</keyword>
<feature type="domain" description="L,D-TPase catalytic" evidence="11">
    <location>
        <begin position="58"/>
        <end position="165"/>
    </location>
</feature>
<evidence type="ECO:0000256" key="5">
    <source>
        <dbReference type="ARBA" id="ARBA00022801"/>
    </source>
</evidence>
<dbReference type="CDD" id="cd16913">
    <property type="entry name" value="YkuD_like"/>
    <property type="match status" value="1"/>
</dbReference>
<dbReference type="PANTHER" id="PTHR30582">
    <property type="entry name" value="L,D-TRANSPEPTIDASE"/>
    <property type="match status" value="1"/>
</dbReference>
<feature type="active site" description="Proton donor/acceptor" evidence="9">
    <location>
        <position position="125"/>
    </location>
</feature>
<dbReference type="Gene3D" id="2.40.440.10">
    <property type="entry name" value="L,D-transpeptidase catalytic domain-like"/>
    <property type="match status" value="1"/>
</dbReference>
<proteinExistence type="inferred from homology"/>
<keyword evidence="4 12" id="KW-0808">Transferase</keyword>
<dbReference type="GO" id="GO:0008360">
    <property type="term" value="P:regulation of cell shape"/>
    <property type="evidence" value="ECO:0007669"/>
    <property type="project" value="UniProtKB-UniRule"/>
</dbReference>
<keyword evidence="6 9" id="KW-0133">Cell shape</keyword>
<comment type="similarity">
    <text evidence="2">Belongs to the YkuD family.</text>
</comment>
<evidence type="ECO:0000313" key="13">
    <source>
        <dbReference type="Proteomes" id="UP000325032"/>
    </source>
</evidence>
<name>A0A5C0WD91_BACIA</name>
<keyword evidence="7 9" id="KW-0573">Peptidoglycan synthesis</keyword>
<protein>
    <submittedName>
        <fullName evidence="12">L,D-transpeptidase YkuD</fullName>
        <ecNumber evidence="12">2.-.-.-</ecNumber>
    </submittedName>
</protein>
<gene>
    <name evidence="12" type="primary">ykuD_1</name>
    <name evidence="12" type="ORF">FX981_00158</name>
</gene>
<keyword evidence="13" id="KW-1185">Reference proteome</keyword>
<dbReference type="CDD" id="cd00118">
    <property type="entry name" value="LysM"/>
    <property type="match status" value="1"/>
</dbReference>
<dbReference type="EMBL" id="CP043404">
    <property type="protein sequence ID" value="QEK61994.1"/>
    <property type="molecule type" value="Genomic_DNA"/>
</dbReference>
<dbReference type="GO" id="GO:0005576">
    <property type="term" value="C:extracellular region"/>
    <property type="evidence" value="ECO:0007669"/>
    <property type="project" value="TreeGrafter"/>
</dbReference>
<dbReference type="SUPFAM" id="SSF141523">
    <property type="entry name" value="L,D-transpeptidase catalytic domain-like"/>
    <property type="match status" value="1"/>
</dbReference>
<dbReference type="PROSITE" id="PS52029">
    <property type="entry name" value="LD_TPASE"/>
    <property type="match status" value="1"/>
</dbReference>
<organism evidence="12 13">
    <name type="scientific">Bacillus safensis</name>
    <dbReference type="NCBI Taxonomy" id="561879"/>
    <lineage>
        <taxon>Bacteria</taxon>
        <taxon>Bacillati</taxon>
        <taxon>Bacillota</taxon>
        <taxon>Bacilli</taxon>
        <taxon>Bacillales</taxon>
        <taxon>Bacillaceae</taxon>
        <taxon>Bacillus</taxon>
    </lineage>
</organism>
<evidence type="ECO:0000256" key="6">
    <source>
        <dbReference type="ARBA" id="ARBA00022960"/>
    </source>
</evidence>
<dbReference type="PANTHER" id="PTHR30582:SF24">
    <property type="entry name" value="L,D-TRANSPEPTIDASE ERFK_SRFK-RELATED"/>
    <property type="match status" value="1"/>
</dbReference>
<reference evidence="12 13" key="1">
    <citation type="journal article" date="2018" name="Plant Biotechnol. Rep.">
        <title>Diversity and antifungal activity of endophytic bacteria associated with Panax ginseng seedlings.</title>
        <authorList>
            <person name="Park J.M."/>
            <person name="Hong C.E."/>
            <person name="Jo S.H."/>
        </authorList>
    </citation>
    <scope>NUCLEOTIDE SEQUENCE [LARGE SCALE GENOMIC DNA]</scope>
    <source>
        <strain evidence="12 13">PgKB20</strain>
    </source>
</reference>
<evidence type="ECO:0000256" key="9">
    <source>
        <dbReference type="PROSITE-ProRule" id="PRU01373"/>
    </source>
</evidence>
<accession>A0A5C0WD91</accession>
<feature type="domain" description="LysM" evidence="10">
    <location>
        <begin position="3"/>
        <end position="47"/>
    </location>
</feature>
<sequence>MVLRYTVKSGETLASIALDFRTTTDALKAANPSLQAREPEQNEVIIIPGLPDPNTIPYRIFVSISTKRLVLFSGSQLIRSYPIATGKILNMTPTGSYYIVNRQPNPGGPFGAYWLSLSKIHYGIHGTNNPSSIGKAVSRGCIRMYNQNVIELASLVPNGTPVTISQ</sequence>
<evidence type="ECO:0000256" key="7">
    <source>
        <dbReference type="ARBA" id="ARBA00022984"/>
    </source>
</evidence>
<evidence type="ECO:0000256" key="3">
    <source>
        <dbReference type="ARBA" id="ARBA00022676"/>
    </source>
</evidence>
<evidence type="ECO:0000259" key="11">
    <source>
        <dbReference type="PROSITE" id="PS52029"/>
    </source>
</evidence>
<dbReference type="UniPathway" id="UPA00219"/>
<evidence type="ECO:0000256" key="4">
    <source>
        <dbReference type="ARBA" id="ARBA00022679"/>
    </source>
</evidence>
<evidence type="ECO:0000313" key="12">
    <source>
        <dbReference type="EMBL" id="QEK61994.1"/>
    </source>
</evidence>
<dbReference type="Proteomes" id="UP000325032">
    <property type="component" value="Chromosome"/>
</dbReference>
<evidence type="ECO:0000256" key="8">
    <source>
        <dbReference type="ARBA" id="ARBA00023316"/>
    </source>
</evidence>
<evidence type="ECO:0000259" key="10">
    <source>
        <dbReference type="PROSITE" id="PS51782"/>
    </source>
</evidence>
<keyword evidence="8 9" id="KW-0961">Cell wall biogenesis/degradation</keyword>
<dbReference type="GO" id="GO:0071972">
    <property type="term" value="F:peptidoglycan L,D-transpeptidase activity"/>
    <property type="evidence" value="ECO:0007669"/>
    <property type="project" value="TreeGrafter"/>
</dbReference>
<dbReference type="GO" id="GO:0071555">
    <property type="term" value="P:cell wall organization"/>
    <property type="evidence" value="ECO:0007669"/>
    <property type="project" value="UniProtKB-UniRule"/>
</dbReference>
<dbReference type="Gene3D" id="3.10.350.10">
    <property type="entry name" value="LysM domain"/>
    <property type="match status" value="1"/>
</dbReference>
<dbReference type="InterPro" id="IPR036779">
    <property type="entry name" value="LysM_dom_sf"/>
</dbReference>
<comment type="pathway">
    <text evidence="1 9">Cell wall biogenesis; peptidoglycan biosynthesis.</text>
</comment>
<dbReference type="GO" id="GO:0018104">
    <property type="term" value="P:peptidoglycan-protein cross-linking"/>
    <property type="evidence" value="ECO:0007669"/>
    <property type="project" value="TreeGrafter"/>
</dbReference>
<feature type="active site" description="Nucleophile" evidence="9">
    <location>
        <position position="141"/>
    </location>
</feature>
<dbReference type="AlphaFoldDB" id="A0A5C0WD91"/>
<dbReference type="SMART" id="SM00257">
    <property type="entry name" value="LysM"/>
    <property type="match status" value="1"/>
</dbReference>